<sequence length="159" mass="17770">MWIDNIRKARGDTDGVWSPTKYSKVCSRHFVGNTKGEDPRTENYAPTIFPFVKKETAQKYNMHLAARQRAKQSQQKLTEASETPSLGGVAKHPLPSSNAATAELAGGATMEGQVRSFLVTCLFLTFLTTTYKCSKRRKFLASFAMQITTRVAKRLVSFE</sequence>
<feature type="domain" description="THAP-type" evidence="7">
    <location>
        <begin position="1"/>
        <end position="49"/>
    </location>
</feature>
<keyword evidence="9" id="KW-1185">Reference proteome</keyword>
<comment type="caution">
    <text evidence="8">The sequence shown here is derived from an EMBL/GenBank/DDBJ whole genome shotgun (WGS) entry which is preliminary data.</text>
</comment>
<dbReference type="GO" id="GO:0008270">
    <property type="term" value="F:zinc ion binding"/>
    <property type="evidence" value="ECO:0007669"/>
    <property type="project" value="UniProtKB-KW"/>
</dbReference>
<dbReference type="GO" id="GO:0003677">
    <property type="term" value="F:DNA binding"/>
    <property type="evidence" value="ECO:0007669"/>
    <property type="project" value="UniProtKB-UniRule"/>
</dbReference>
<dbReference type="InterPro" id="IPR006612">
    <property type="entry name" value="THAP_Znf"/>
</dbReference>
<keyword evidence="2 5" id="KW-0863">Zinc-finger</keyword>
<organism evidence="8 9">
    <name type="scientific">Amblyomma americanum</name>
    <name type="common">Lone star tick</name>
    <dbReference type="NCBI Taxonomy" id="6943"/>
    <lineage>
        <taxon>Eukaryota</taxon>
        <taxon>Metazoa</taxon>
        <taxon>Ecdysozoa</taxon>
        <taxon>Arthropoda</taxon>
        <taxon>Chelicerata</taxon>
        <taxon>Arachnida</taxon>
        <taxon>Acari</taxon>
        <taxon>Parasitiformes</taxon>
        <taxon>Ixodida</taxon>
        <taxon>Ixodoidea</taxon>
        <taxon>Ixodidae</taxon>
        <taxon>Amblyomminae</taxon>
        <taxon>Amblyomma</taxon>
    </lineage>
</organism>
<reference evidence="8 9" key="1">
    <citation type="journal article" date="2023" name="Arcadia Sci">
        <title>De novo assembly of a long-read Amblyomma americanum tick genome.</title>
        <authorList>
            <person name="Chou S."/>
            <person name="Poskanzer K.E."/>
            <person name="Rollins M."/>
            <person name="Thuy-Boun P.S."/>
        </authorList>
    </citation>
    <scope>NUCLEOTIDE SEQUENCE [LARGE SCALE GENOMIC DNA]</scope>
    <source>
        <strain evidence="8">F_SG_1</strain>
        <tissue evidence="8">Salivary glands</tissue>
    </source>
</reference>
<keyword evidence="4 5" id="KW-0238">DNA-binding</keyword>
<evidence type="ECO:0000313" key="8">
    <source>
        <dbReference type="EMBL" id="KAK8784628.1"/>
    </source>
</evidence>
<evidence type="ECO:0000313" key="9">
    <source>
        <dbReference type="Proteomes" id="UP001321473"/>
    </source>
</evidence>
<protein>
    <recommendedName>
        <fullName evidence="7">THAP-type domain-containing protein</fullName>
    </recommendedName>
</protein>
<evidence type="ECO:0000256" key="4">
    <source>
        <dbReference type="ARBA" id="ARBA00023125"/>
    </source>
</evidence>
<evidence type="ECO:0000256" key="3">
    <source>
        <dbReference type="ARBA" id="ARBA00022833"/>
    </source>
</evidence>
<accession>A0AAQ4FDE8</accession>
<dbReference type="PROSITE" id="PS50950">
    <property type="entry name" value="ZF_THAP"/>
    <property type="match status" value="1"/>
</dbReference>
<name>A0AAQ4FDE8_AMBAM</name>
<dbReference type="Proteomes" id="UP001321473">
    <property type="component" value="Unassembled WGS sequence"/>
</dbReference>
<feature type="region of interest" description="Disordered" evidence="6">
    <location>
        <begin position="70"/>
        <end position="93"/>
    </location>
</feature>
<evidence type="ECO:0000259" key="7">
    <source>
        <dbReference type="PROSITE" id="PS50950"/>
    </source>
</evidence>
<keyword evidence="3" id="KW-0862">Zinc</keyword>
<gene>
    <name evidence="8" type="ORF">V5799_009010</name>
</gene>
<dbReference type="AlphaFoldDB" id="A0AAQ4FDE8"/>
<proteinExistence type="predicted"/>
<dbReference type="EMBL" id="JARKHS020004410">
    <property type="protein sequence ID" value="KAK8784628.1"/>
    <property type="molecule type" value="Genomic_DNA"/>
</dbReference>
<evidence type="ECO:0000256" key="1">
    <source>
        <dbReference type="ARBA" id="ARBA00022723"/>
    </source>
</evidence>
<evidence type="ECO:0000256" key="5">
    <source>
        <dbReference type="PROSITE-ProRule" id="PRU00309"/>
    </source>
</evidence>
<evidence type="ECO:0000256" key="2">
    <source>
        <dbReference type="ARBA" id="ARBA00022771"/>
    </source>
</evidence>
<keyword evidence="1" id="KW-0479">Metal-binding</keyword>
<evidence type="ECO:0000256" key="6">
    <source>
        <dbReference type="SAM" id="MobiDB-lite"/>
    </source>
</evidence>